<sequence length="179" mass="20493">MSKTLGGTACGDPRHHLVSHIILDAEWPFEAYEGPSIALPMNAREIYPVGSWSQDAILAHYARPGSFEVVVAVQWLYQCQRENRLVGWREDEPDQGGWQIHAHFDPDFAWPVANNEGDRDDDHNGGNSEHDGEGEEVEDEEEGCYDEEEYDDDNEEEDEEDDDEEDDEEDDEDEDGYDE</sequence>
<evidence type="ECO:0000313" key="3">
    <source>
        <dbReference type="Proteomes" id="UP000827549"/>
    </source>
</evidence>
<name>A0AAF0YFR0_9TREE</name>
<reference evidence="2" key="1">
    <citation type="submission" date="2023-10" db="EMBL/GenBank/DDBJ databases">
        <authorList>
            <person name="Noh H."/>
        </authorList>
    </citation>
    <scope>NUCLEOTIDE SEQUENCE</scope>
    <source>
        <strain evidence="2">DUCC4014</strain>
    </source>
</reference>
<protein>
    <submittedName>
        <fullName evidence="2">Uncharacterized protein</fullName>
    </submittedName>
</protein>
<accession>A0AAF0YFR0</accession>
<evidence type="ECO:0000256" key="1">
    <source>
        <dbReference type="SAM" id="MobiDB-lite"/>
    </source>
</evidence>
<feature type="compositionally biased region" description="Acidic residues" evidence="1">
    <location>
        <begin position="132"/>
        <end position="179"/>
    </location>
</feature>
<dbReference type="RefSeq" id="XP_062628735.1">
    <property type="nucleotide sequence ID" value="XM_062772751.1"/>
</dbReference>
<proteinExistence type="predicted"/>
<dbReference type="EMBL" id="CP086717">
    <property type="protein sequence ID" value="WOO82703.1"/>
    <property type="molecule type" value="Genomic_DNA"/>
</dbReference>
<organism evidence="2 3">
    <name type="scientific">Vanrija pseudolonga</name>
    <dbReference type="NCBI Taxonomy" id="143232"/>
    <lineage>
        <taxon>Eukaryota</taxon>
        <taxon>Fungi</taxon>
        <taxon>Dikarya</taxon>
        <taxon>Basidiomycota</taxon>
        <taxon>Agaricomycotina</taxon>
        <taxon>Tremellomycetes</taxon>
        <taxon>Trichosporonales</taxon>
        <taxon>Trichosporonaceae</taxon>
        <taxon>Vanrija</taxon>
    </lineage>
</organism>
<evidence type="ECO:0000313" key="2">
    <source>
        <dbReference type="EMBL" id="WOO82703.1"/>
    </source>
</evidence>
<dbReference type="AlphaFoldDB" id="A0AAF0YFR0"/>
<keyword evidence="3" id="KW-1185">Reference proteome</keyword>
<feature type="region of interest" description="Disordered" evidence="1">
    <location>
        <begin position="109"/>
        <end position="179"/>
    </location>
</feature>
<dbReference type="GeneID" id="87809413"/>
<dbReference type="Proteomes" id="UP000827549">
    <property type="component" value="Chromosome 4"/>
</dbReference>
<feature type="compositionally biased region" description="Basic and acidic residues" evidence="1">
    <location>
        <begin position="116"/>
        <end position="131"/>
    </location>
</feature>
<gene>
    <name evidence="2" type="ORF">LOC62_04G006187</name>
</gene>